<organism evidence="1 2">
    <name type="scientific">Deferribacter autotrophicus</name>
    <dbReference type="NCBI Taxonomy" id="500465"/>
    <lineage>
        <taxon>Bacteria</taxon>
        <taxon>Pseudomonadati</taxon>
        <taxon>Deferribacterota</taxon>
        <taxon>Deferribacteres</taxon>
        <taxon>Deferribacterales</taxon>
        <taxon>Deferribacteraceae</taxon>
        <taxon>Deferribacter</taxon>
    </lineage>
</organism>
<name>A0A5A8F257_9BACT</name>
<gene>
    <name evidence="1" type="ORF">FHQ18_09185</name>
</gene>
<dbReference type="Proteomes" id="UP000322876">
    <property type="component" value="Unassembled WGS sequence"/>
</dbReference>
<keyword evidence="2" id="KW-1185">Reference proteome</keyword>
<evidence type="ECO:0000313" key="1">
    <source>
        <dbReference type="EMBL" id="KAA0257505.1"/>
    </source>
</evidence>
<sequence>MSFIQSASLTTNRKIITDCKVKEKIISNIVERFREISNIPFPPYDPYSLAECLGYKITFNKKHDIPEFDGCTLPFSKVIYLHDTNYYRKTFTLAHEIFEDTLNRRYIGFVEKDFNWAAAEFLMPSDEFTDQAKAYGFNLYHLYDIYNNCSPLAISMRLLNLGLIDTVVVQYNGNEQLYGCECYSPIQEFEIGKNYKIIFGEDDLPF</sequence>
<dbReference type="OrthoDB" id="9794834at2"/>
<dbReference type="AlphaFoldDB" id="A0A5A8F257"/>
<reference evidence="1 2" key="1">
    <citation type="submission" date="2019-06" db="EMBL/GenBank/DDBJ databases">
        <title>Genomic insights into carbon and energy metabolism of Deferribacter autotrophicus revealed new metabolic traits in the phylum Deferribacteres.</title>
        <authorList>
            <person name="Slobodkin A.I."/>
            <person name="Slobodkina G.B."/>
            <person name="Allioux M."/>
            <person name="Alain K."/>
            <person name="Jebbar M."/>
            <person name="Shadrin V."/>
            <person name="Kublanov I.V."/>
            <person name="Toshchakov S.V."/>
            <person name="Bonch-Osmolovskaya E.A."/>
        </authorList>
    </citation>
    <scope>NUCLEOTIDE SEQUENCE [LARGE SCALE GENOMIC DNA]</scope>
    <source>
        <strain evidence="1 2">SL50</strain>
    </source>
</reference>
<dbReference type="EMBL" id="VFJB01000007">
    <property type="protein sequence ID" value="KAA0257505.1"/>
    <property type="molecule type" value="Genomic_DNA"/>
</dbReference>
<protein>
    <submittedName>
        <fullName evidence="1">ImmA/IrrE family metallo-endopeptidase</fullName>
    </submittedName>
</protein>
<comment type="caution">
    <text evidence="1">The sequence shown here is derived from an EMBL/GenBank/DDBJ whole genome shotgun (WGS) entry which is preliminary data.</text>
</comment>
<proteinExistence type="predicted"/>
<dbReference type="Gene3D" id="1.10.10.2910">
    <property type="match status" value="1"/>
</dbReference>
<dbReference type="RefSeq" id="WP_149266886.1">
    <property type="nucleotide sequence ID" value="NZ_VFJB01000007.1"/>
</dbReference>
<accession>A0A5A8F257</accession>
<evidence type="ECO:0000313" key="2">
    <source>
        <dbReference type="Proteomes" id="UP000322876"/>
    </source>
</evidence>